<feature type="transmembrane region" description="Helical" evidence="4">
    <location>
        <begin position="289"/>
        <end position="307"/>
    </location>
</feature>
<comment type="caution">
    <text evidence="6">The sequence shown here is derived from an EMBL/GenBank/DDBJ whole genome shotgun (WGS) entry which is preliminary data.</text>
</comment>
<feature type="transmembrane region" description="Helical" evidence="4">
    <location>
        <begin position="166"/>
        <end position="189"/>
    </location>
</feature>
<feature type="transmembrane region" description="Helical" evidence="4">
    <location>
        <begin position="328"/>
        <end position="346"/>
    </location>
</feature>
<keyword evidence="4" id="KW-1133">Transmembrane helix</keyword>
<feature type="transmembrane region" description="Helical" evidence="4">
    <location>
        <begin position="29"/>
        <end position="47"/>
    </location>
</feature>
<feature type="transmembrane region" description="Helical" evidence="4">
    <location>
        <begin position="386"/>
        <end position="409"/>
    </location>
</feature>
<feature type="transmembrane region" description="Helical" evidence="4">
    <location>
        <begin position="248"/>
        <end position="269"/>
    </location>
</feature>
<evidence type="ECO:0000256" key="1">
    <source>
        <dbReference type="ARBA" id="ARBA00008066"/>
    </source>
</evidence>
<dbReference type="Proteomes" id="UP001470230">
    <property type="component" value="Unassembled WGS sequence"/>
</dbReference>
<keyword evidence="7" id="KW-1185">Reference proteome</keyword>
<dbReference type="EMBL" id="JAPFFF010000017">
    <property type="protein sequence ID" value="KAK8863773.1"/>
    <property type="molecule type" value="Genomic_DNA"/>
</dbReference>
<keyword evidence="2" id="KW-0813">Transport</keyword>
<feature type="transmembrane region" description="Helical" evidence="4">
    <location>
        <begin position="53"/>
        <end position="75"/>
    </location>
</feature>
<evidence type="ECO:0000313" key="7">
    <source>
        <dbReference type="Proteomes" id="UP001470230"/>
    </source>
</evidence>
<comment type="similarity">
    <text evidence="1">Belongs to the amino acid/polyamine transporter 2 family.</text>
</comment>
<feature type="transmembrane region" description="Helical" evidence="4">
    <location>
        <begin position="143"/>
        <end position="159"/>
    </location>
</feature>
<evidence type="ECO:0000256" key="4">
    <source>
        <dbReference type="SAM" id="Phobius"/>
    </source>
</evidence>
<keyword evidence="4" id="KW-0472">Membrane</keyword>
<accession>A0ABR2IKU3</accession>
<dbReference type="EMBL" id="JAPFFF010000282">
    <property type="protein sequence ID" value="KAK8834853.1"/>
    <property type="molecule type" value="Genomic_DNA"/>
</dbReference>
<sequence length="414" mass="47988">MFLINKSRFTEKDIQVVETHANSLNMFEFGIFIFNFISGIGILKVGYSYQCGIIPNIIISAIFMLISLYSLFLYIKCACYAHQDTIDDIWKATISKKTALIPLIISVIVCQTAIARYFRIIVIVTNECIDFLFPNTSSFSKDHYFILLLVLIIYCLPISGTRSLKFFIILSYLDFFTLILLIIYVIYSFSNSIIDYGFDPDHKLSVGQLNSKIIENIAIFMTSYITMPLNYPSLGNLSYPTQRRLFRAFFIGFFLSFIFYNIFGIFTYMTFFNNPPQSASLTKSDSINFGGQICLIFAILYTMPCYLNQFRYIFVNIYSRNEFLHFEIWIMTGIIIFILGVILSGFSEPFSVIITFLHEFSSELIMFFIVPLMYLAAFRKKNMLHFIGSLFLFLICLVSIIFAIIINFFHKVVE</sequence>
<gene>
    <name evidence="6" type="ORF">M9Y10_011463</name>
    <name evidence="5" type="ORF">M9Y10_021474</name>
</gene>
<evidence type="ECO:0000313" key="6">
    <source>
        <dbReference type="EMBL" id="KAK8863773.1"/>
    </source>
</evidence>
<keyword evidence="4" id="KW-0812">Transmembrane</keyword>
<dbReference type="PANTHER" id="PTHR22950">
    <property type="entry name" value="AMINO ACID TRANSPORTER"/>
    <property type="match status" value="1"/>
</dbReference>
<evidence type="ECO:0000256" key="2">
    <source>
        <dbReference type="ARBA" id="ARBA00022448"/>
    </source>
</evidence>
<protein>
    <recommendedName>
        <fullName evidence="8">Amino acid transporter transmembrane domain-containing protein</fullName>
    </recommendedName>
</protein>
<evidence type="ECO:0008006" key="8">
    <source>
        <dbReference type="Google" id="ProtNLM"/>
    </source>
</evidence>
<organism evidence="6 7">
    <name type="scientific">Tritrichomonas musculus</name>
    <dbReference type="NCBI Taxonomy" id="1915356"/>
    <lineage>
        <taxon>Eukaryota</taxon>
        <taxon>Metamonada</taxon>
        <taxon>Parabasalia</taxon>
        <taxon>Tritrichomonadida</taxon>
        <taxon>Tritrichomonadidae</taxon>
        <taxon>Tritrichomonas</taxon>
    </lineage>
</organism>
<dbReference type="PANTHER" id="PTHR22950:SF458">
    <property type="entry name" value="SODIUM-COUPLED NEUTRAL AMINO ACID TRANSPORTER 11-RELATED"/>
    <property type="match status" value="1"/>
</dbReference>
<evidence type="ECO:0000313" key="5">
    <source>
        <dbReference type="EMBL" id="KAK8834853.1"/>
    </source>
</evidence>
<proteinExistence type="inferred from homology"/>
<name>A0ABR2IKU3_9EUKA</name>
<evidence type="ECO:0000256" key="3">
    <source>
        <dbReference type="ARBA" id="ARBA00022970"/>
    </source>
</evidence>
<feature type="transmembrane region" description="Helical" evidence="4">
    <location>
        <begin position="99"/>
        <end position="123"/>
    </location>
</feature>
<feature type="transmembrane region" description="Helical" evidence="4">
    <location>
        <begin position="352"/>
        <end position="374"/>
    </location>
</feature>
<keyword evidence="3" id="KW-0029">Amino-acid transport</keyword>
<reference evidence="6 7" key="1">
    <citation type="submission" date="2024-04" db="EMBL/GenBank/DDBJ databases">
        <title>Tritrichomonas musculus Genome.</title>
        <authorList>
            <person name="Alves-Ferreira E."/>
            <person name="Grigg M."/>
            <person name="Lorenzi H."/>
            <person name="Galac M."/>
        </authorList>
    </citation>
    <scope>NUCLEOTIDE SEQUENCE [LARGE SCALE GENOMIC DNA]</scope>
    <source>
        <strain evidence="6 7">EAF2021</strain>
    </source>
</reference>